<gene>
    <name evidence="1" type="ORF">OFUS_LOCUS18760</name>
</gene>
<proteinExistence type="predicted"/>
<evidence type="ECO:0000313" key="1">
    <source>
        <dbReference type="EMBL" id="CAH1793985.1"/>
    </source>
</evidence>
<reference evidence="1" key="1">
    <citation type="submission" date="2022-03" db="EMBL/GenBank/DDBJ databases">
        <authorList>
            <person name="Martin C."/>
        </authorList>
    </citation>
    <scope>NUCLEOTIDE SEQUENCE</scope>
</reference>
<feature type="non-terminal residue" evidence="1">
    <location>
        <position position="1"/>
    </location>
</feature>
<protein>
    <submittedName>
        <fullName evidence="1">Uncharacterized protein</fullName>
    </submittedName>
</protein>
<organism evidence="1 2">
    <name type="scientific">Owenia fusiformis</name>
    <name type="common">Polychaete worm</name>
    <dbReference type="NCBI Taxonomy" id="6347"/>
    <lineage>
        <taxon>Eukaryota</taxon>
        <taxon>Metazoa</taxon>
        <taxon>Spiralia</taxon>
        <taxon>Lophotrochozoa</taxon>
        <taxon>Annelida</taxon>
        <taxon>Polychaeta</taxon>
        <taxon>Sedentaria</taxon>
        <taxon>Canalipalpata</taxon>
        <taxon>Sabellida</taxon>
        <taxon>Oweniida</taxon>
        <taxon>Oweniidae</taxon>
        <taxon>Owenia</taxon>
    </lineage>
</organism>
<accession>A0A8J1Y5Q8</accession>
<name>A0A8J1Y5Q8_OWEFU</name>
<comment type="caution">
    <text evidence="1">The sequence shown here is derived from an EMBL/GenBank/DDBJ whole genome shotgun (WGS) entry which is preliminary data.</text>
</comment>
<dbReference type="AlphaFoldDB" id="A0A8J1Y5Q8"/>
<dbReference type="Proteomes" id="UP000749559">
    <property type="component" value="Unassembled WGS sequence"/>
</dbReference>
<dbReference type="EMBL" id="CAIIXF020000009">
    <property type="protein sequence ID" value="CAH1793985.1"/>
    <property type="molecule type" value="Genomic_DNA"/>
</dbReference>
<evidence type="ECO:0000313" key="2">
    <source>
        <dbReference type="Proteomes" id="UP000749559"/>
    </source>
</evidence>
<sequence>MPKKSSIQDSASFDLSLKEARAILRAEKQRLRDATRVKLCSAFEKWMELKEKTQMKTHEDVALYLLHIYEKWEKKVELETSQESDLKPIAGWNIPMEKEHDLTRKQSKELQNLGKLAVKFSDISSKLTTLRKDTKSADIFFVIKDGAEVTAH</sequence>
<keyword evidence="2" id="KW-1185">Reference proteome</keyword>